<dbReference type="Pfam" id="PF00486">
    <property type="entry name" value="Trans_reg_C"/>
    <property type="match status" value="1"/>
</dbReference>
<gene>
    <name evidence="4" type="ORF">AB0759_18510</name>
</gene>
<feature type="DNA-binding region" description="OmpR/PhoB-type" evidence="2">
    <location>
        <begin position="20"/>
        <end position="119"/>
    </location>
</feature>
<reference evidence="4 5" key="1">
    <citation type="submission" date="2024-07" db="EMBL/GenBank/DDBJ databases">
        <authorList>
            <person name="Tripathy S."/>
        </authorList>
    </citation>
    <scope>NUCLEOTIDE SEQUENCE [LARGE SCALE GENOMIC DNA]</scope>
    <source>
        <strain evidence="4 5">VB-61278_2</strain>
    </source>
</reference>
<sequence length="133" mass="15266">MEELIARVQMLLRRAKSALPVVLTWEKLQFDTSTREVSYKGKRLHLTPKEYGLLELFLHKPRKIFSRSDLLNSVWLSFESPGEEAVTTQIRGLRQKLKAAGMAVDLIETVYGVGYRLKEEDKTINSDLSQVKS</sequence>
<proteinExistence type="predicted"/>
<dbReference type="PROSITE" id="PS51755">
    <property type="entry name" value="OMPR_PHOB"/>
    <property type="match status" value="1"/>
</dbReference>
<dbReference type="Proteomes" id="UP001628874">
    <property type="component" value="Unassembled WGS sequence"/>
</dbReference>
<organism evidence="4 5">
    <name type="scientific">Scytonema tolypothrichoides VB-61278_2</name>
    <dbReference type="NCBI Taxonomy" id="3232314"/>
    <lineage>
        <taxon>Bacteria</taxon>
        <taxon>Bacillati</taxon>
        <taxon>Cyanobacteriota</taxon>
        <taxon>Cyanophyceae</taxon>
        <taxon>Nostocales</taxon>
        <taxon>Scytonemataceae</taxon>
        <taxon>Scytonema</taxon>
    </lineage>
</organism>
<dbReference type="Gene3D" id="1.10.10.10">
    <property type="entry name" value="Winged helix-like DNA-binding domain superfamily/Winged helix DNA-binding domain"/>
    <property type="match status" value="1"/>
</dbReference>
<name>A0ABW8WNY6_9CYAN</name>
<evidence type="ECO:0000256" key="2">
    <source>
        <dbReference type="PROSITE-ProRule" id="PRU01091"/>
    </source>
</evidence>
<dbReference type="InterPro" id="IPR039420">
    <property type="entry name" value="WalR-like"/>
</dbReference>
<comment type="caution">
    <text evidence="4">The sequence shown here is derived from an EMBL/GenBank/DDBJ whole genome shotgun (WGS) entry which is preliminary data.</text>
</comment>
<dbReference type="PANTHER" id="PTHR48111">
    <property type="entry name" value="REGULATOR OF RPOS"/>
    <property type="match status" value="1"/>
</dbReference>
<dbReference type="EMBL" id="JBFQGM010000006">
    <property type="protein sequence ID" value="MFL9462609.1"/>
    <property type="molecule type" value="Genomic_DNA"/>
</dbReference>
<dbReference type="InterPro" id="IPR001867">
    <property type="entry name" value="OmpR/PhoB-type_DNA-bd"/>
</dbReference>
<protein>
    <submittedName>
        <fullName evidence="4">Winged helix-turn-helix domain-containing protein</fullName>
    </submittedName>
</protein>
<feature type="domain" description="OmpR/PhoB-type" evidence="3">
    <location>
        <begin position="20"/>
        <end position="119"/>
    </location>
</feature>
<dbReference type="InterPro" id="IPR016032">
    <property type="entry name" value="Sig_transdc_resp-reg_C-effctor"/>
</dbReference>
<evidence type="ECO:0000256" key="1">
    <source>
        <dbReference type="ARBA" id="ARBA00023125"/>
    </source>
</evidence>
<evidence type="ECO:0000259" key="3">
    <source>
        <dbReference type="PROSITE" id="PS51755"/>
    </source>
</evidence>
<keyword evidence="5" id="KW-1185">Reference proteome</keyword>
<evidence type="ECO:0000313" key="5">
    <source>
        <dbReference type="Proteomes" id="UP001628874"/>
    </source>
</evidence>
<dbReference type="SUPFAM" id="SSF46894">
    <property type="entry name" value="C-terminal effector domain of the bipartite response regulators"/>
    <property type="match status" value="1"/>
</dbReference>
<dbReference type="InterPro" id="IPR036388">
    <property type="entry name" value="WH-like_DNA-bd_sf"/>
</dbReference>
<dbReference type="CDD" id="cd00383">
    <property type="entry name" value="trans_reg_C"/>
    <property type="match status" value="1"/>
</dbReference>
<keyword evidence="1 2" id="KW-0238">DNA-binding</keyword>
<accession>A0ABW8WNY6</accession>
<dbReference type="SMART" id="SM00862">
    <property type="entry name" value="Trans_reg_C"/>
    <property type="match status" value="1"/>
</dbReference>
<dbReference type="PANTHER" id="PTHR48111:SF15">
    <property type="entry name" value="OMPR SUBFAMILY"/>
    <property type="match status" value="1"/>
</dbReference>
<dbReference type="RefSeq" id="WP_408019849.1">
    <property type="nucleotide sequence ID" value="NZ_JBFQGM010000006.1"/>
</dbReference>
<evidence type="ECO:0000313" key="4">
    <source>
        <dbReference type="EMBL" id="MFL9462609.1"/>
    </source>
</evidence>